<feature type="compositionally biased region" description="Basic and acidic residues" evidence="10">
    <location>
        <begin position="706"/>
        <end position="735"/>
    </location>
</feature>
<sequence>MSFFSKWSSQSSTKYIKLIYFSFLCLYLITKRVYSATEEVIGGEEKVITRYQVAKFNFEHVSDVYAITLWILLGSLAKVGFHLSHKLTEKFPESCLLIILGLVVGGLLYATKLAEQKAYVLNSDTFFLFLLPPIIFEAGYFMPNRPFFDNIGTILLFAIANTLFNTLTIGLTLWGFSFTPLYGGTEFEMLHCFVFSALISAVDPVAVLATFVEIHVNDMLYIVVFGESLLNDAVSVVLYRMFDAFADMGTSNILPVDIVLGGTSFLIVALGGVLIGIVFGILACFTTKFTEHTPVLEPLIILTYSYLSYLTAEMFSTSGILAITFCGMFMKQYIEFNISKKSNATIEYVLKMLASIMETIIFMFMGLSTISDHHSWNTGFVVVTLISCTLYRIIGVIIFANIANRWRLLELKITDMLIMSYGGIRGAVAFALALILDESKIPTKKEFVTATIAVVFFTVFVQGTTIGPIVKYFKIKRKEIEEPTMSAKLTNRLIDHIMSCLEDIAGVAGKHSLRDKIRNFDRGYIKPFLLREKFLSRDEKLLSTFKKITEANFNKMSENPSFMFQSSQSMAQLNTFAAYRNQSIGNLISSGTLPFKFCDANNQWLTETTTVPDFQILNSVPSKRADEDAEFHHLLDNAMYDARRIQKIHKRSQLDEEIDPFEKNKRNAKKYGHTLHHQKPVNLRSIIEPMGGKKRSVSSFQTPRQSTDKQRPKAKSSEPRPKIENEKTKETEKKKFFIVTTEENNSDQSFNTSTQSPASPANLDTNMPPPPWKTSADDEEPVRASMPSWANNPEYTIHATTSKPEDKTRKNLFDVFDQDAQKK</sequence>
<feature type="transmembrane region" description="Helical" evidence="11">
    <location>
        <begin position="416"/>
        <end position="435"/>
    </location>
</feature>
<feature type="transmembrane region" description="Helical" evidence="11">
    <location>
        <begin position="64"/>
        <end position="83"/>
    </location>
</feature>
<dbReference type="PANTHER" id="PTHR10110:SF98">
    <property type="entry name" value="SODIUM_HYDROGEN EXCHANGER"/>
    <property type="match status" value="1"/>
</dbReference>
<dbReference type="OrthoDB" id="196264at2759"/>
<keyword evidence="14" id="KW-1185">Reference proteome</keyword>
<dbReference type="Gene3D" id="6.10.140.1330">
    <property type="match status" value="1"/>
</dbReference>
<feature type="region of interest" description="Disordered" evidence="10">
    <location>
        <begin position="670"/>
        <end position="823"/>
    </location>
</feature>
<evidence type="ECO:0000313" key="13">
    <source>
        <dbReference type="EMBL" id="CAF0750523.1"/>
    </source>
</evidence>
<evidence type="ECO:0000259" key="12">
    <source>
        <dbReference type="Pfam" id="PF00999"/>
    </source>
</evidence>
<feature type="transmembrane region" description="Helical" evidence="11">
    <location>
        <begin position="95"/>
        <end position="114"/>
    </location>
</feature>
<evidence type="ECO:0000256" key="9">
    <source>
        <dbReference type="RuleBase" id="RU003722"/>
    </source>
</evidence>
<dbReference type="Pfam" id="PF00999">
    <property type="entry name" value="Na_H_Exchanger"/>
    <property type="match status" value="1"/>
</dbReference>
<evidence type="ECO:0000256" key="1">
    <source>
        <dbReference type="ARBA" id="ARBA00004141"/>
    </source>
</evidence>
<evidence type="ECO:0000256" key="2">
    <source>
        <dbReference type="ARBA" id="ARBA00022448"/>
    </source>
</evidence>
<accession>A0A813P7K6</accession>
<dbReference type="NCBIfam" id="TIGR00840">
    <property type="entry name" value="b_cpa1"/>
    <property type="match status" value="1"/>
</dbReference>
<feature type="compositionally biased region" description="Basic and acidic residues" evidence="10">
    <location>
        <begin position="803"/>
        <end position="812"/>
    </location>
</feature>
<keyword evidence="8 9" id="KW-0739">Sodium transport</keyword>
<reference evidence="13" key="1">
    <citation type="submission" date="2021-02" db="EMBL/GenBank/DDBJ databases">
        <authorList>
            <person name="Nowell W R."/>
        </authorList>
    </citation>
    <scope>NUCLEOTIDE SEQUENCE</scope>
    <source>
        <strain evidence="13">Ploen Becks lab</strain>
    </source>
</reference>
<dbReference type="InterPro" id="IPR004709">
    <property type="entry name" value="NaH_exchanger"/>
</dbReference>
<feature type="transmembrane region" description="Helical" evidence="11">
    <location>
        <begin position="219"/>
        <end position="239"/>
    </location>
</feature>
<feature type="domain" description="Cation/H+ exchanger transmembrane" evidence="12">
    <location>
        <begin position="79"/>
        <end position="471"/>
    </location>
</feature>
<feature type="transmembrane region" description="Helical" evidence="11">
    <location>
        <begin position="154"/>
        <end position="176"/>
    </location>
</feature>
<feature type="compositionally biased region" description="Polar residues" evidence="10">
    <location>
        <begin position="788"/>
        <end position="802"/>
    </location>
</feature>
<dbReference type="GO" id="GO:0098719">
    <property type="term" value="P:sodium ion import across plasma membrane"/>
    <property type="evidence" value="ECO:0007669"/>
    <property type="project" value="TreeGrafter"/>
</dbReference>
<name>A0A813P7K6_9BILA</name>
<evidence type="ECO:0000256" key="5">
    <source>
        <dbReference type="ARBA" id="ARBA00023053"/>
    </source>
</evidence>
<keyword evidence="6 9" id="KW-0406">Ion transport</keyword>
<gene>
    <name evidence="13" type="ORF">OXX778_LOCUS3889</name>
</gene>
<keyword evidence="9" id="KW-0050">Antiport</keyword>
<dbReference type="EMBL" id="CAJNOC010000362">
    <property type="protein sequence ID" value="CAF0750523.1"/>
    <property type="molecule type" value="Genomic_DNA"/>
</dbReference>
<feature type="transmembrane region" description="Helical" evidence="11">
    <location>
        <begin position="447"/>
        <end position="470"/>
    </location>
</feature>
<comment type="subcellular location">
    <subcellularLocation>
        <location evidence="1">Membrane</location>
        <topology evidence="1">Multi-pass membrane protein</topology>
    </subcellularLocation>
</comment>
<feature type="transmembrane region" description="Helical" evidence="11">
    <location>
        <begin position="379"/>
        <end position="404"/>
    </location>
</feature>
<keyword evidence="3 9" id="KW-0812">Transmembrane</keyword>
<feature type="transmembrane region" description="Helical" evidence="11">
    <location>
        <begin position="126"/>
        <end position="142"/>
    </location>
</feature>
<dbReference type="GO" id="GO:0015385">
    <property type="term" value="F:sodium:proton antiporter activity"/>
    <property type="evidence" value="ECO:0007669"/>
    <property type="project" value="InterPro"/>
</dbReference>
<dbReference type="PANTHER" id="PTHR10110">
    <property type="entry name" value="SODIUM/HYDROGEN EXCHANGER"/>
    <property type="match status" value="1"/>
</dbReference>
<evidence type="ECO:0000256" key="3">
    <source>
        <dbReference type="ARBA" id="ARBA00022692"/>
    </source>
</evidence>
<comment type="caution">
    <text evidence="13">The sequence shown here is derived from an EMBL/GenBank/DDBJ whole genome shotgun (WGS) entry which is preliminary data.</text>
</comment>
<evidence type="ECO:0000256" key="10">
    <source>
        <dbReference type="SAM" id="MobiDB-lite"/>
    </source>
</evidence>
<dbReference type="AlphaFoldDB" id="A0A813P7K6"/>
<evidence type="ECO:0000256" key="7">
    <source>
        <dbReference type="ARBA" id="ARBA00023136"/>
    </source>
</evidence>
<comment type="similarity">
    <text evidence="9">Belongs to the monovalent cation:proton antiporter 1 (CPA1) transporter (TC 2.A.36) family.</text>
</comment>
<dbReference type="GO" id="GO:0051453">
    <property type="term" value="P:regulation of intracellular pH"/>
    <property type="evidence" value="ECO:0007669"/>
    <property type="project" value="TreeGrafter"/>
</dbReference>
<feature type="compositionally biased region" description="Basic residues" evidence="10">
    <location>
        <begin position="670"/>
        <end position="679"/>
    </location>
</feature>
<dbReference type="PRINTS" id="PR01084">
    <property type="entry name" value="NAHEXCHNGR"/>
</dbReference>
<dbReference type="InterPro" id="IPR006153">
    <property type="entry name" value="Cation/H_exchanger_TM"/>
</dbReference>
<evidence type="ECO:0000256" key="11">
    <source>
        <dbReference type="SAM" id="Phobius"/>
    </source>
</evidence>
<dbReference type="GO" id="GO:0015386">
    <property type="term" value="F:potassium:proton antiporter activity"/>
    <property type="evidence" value="ECO:0007669"/>
    <property type="project" value="TreeGrafter"/>
</dbReference>
<dbReference type="Proteomes" id="UP000663879">
    <property type="component" value="Unassembled WGS sequence"/>
</dbReference>
<organism evidence="13 14">
    <name type="scientific">Brachionus calyciflorus</name>
    <dbReference type="NCBI Taxonomy" id="104777"/>
    <lineage>
        <taxon>Eukaryota</taxon>
        <taxon>Metazoa</taxon>
        <taxon>Spiralia</taxon>
        <taxon>Gnathifera</taxon>
        <taxon>Rotifera</taxon>
        <taxon>Eurotatoria</taxon>
        <taxon>Monogononta</taxon>
        <taxon>Pseudotrocha</taxon>
        <taxon>Ploima</taxon>
        <taxon>Brachionidae</taxon>
        <taxon>Brachionus</taxon>
    </lineage>
</organism>
<evidence type="ECO:0000256" key="4">
    <source>
        <dbReference type="ARBA" id="ARBA00022989"/>
    </source>
</evidence>
<keyword evidence="4 11" id="KW-1133">Transmembrane helix</keyword>
<keyword evidence="7 11" id="KW-0472">Membrane</keyword>
<feature type="transmembrane region" description="Helical" evidence="11">
    <location>
        <begin position="348"/>
        <end position="367"/>
    </location>
</feature>
<proteinExistence type="inferred from homology"/>
<evidence type="ECO:0000313" key="14">
    <source>
        <dbReference type="Proteomes" id="UP000663879"/>
    </source>
</evidence>
<keyword evidence="2 9" id="KW-0813">Transport</keyword>
<feature type="compositionally biased region" description="Polar residues" evidence="10">
    <location>
        <begin position="746"/>
        <end position="765"/>
    </location>
</feature>
<dbReference type="GO" id="GO:0005886">
    <property type="term" value="C:plasma membrane"/>
    <property type="evidence" value="ECO:0007669"/>
    <property type="project" value="TreeGrafter"/>
</dbReference>
<protein>
    <recommendedName>
        <fullName evidence="9">Sodium/hydrogen exchanger</fullName>
    </recommendedName>
</protein>
<keyword evidence="5" id="KW-0915">Sodium</keyword>
<feature type="transmembrane region" description="Helical" evidence="11">
    <location>
        <begin position="188"/>
        <end position="212"/>
    </location>
</feature>
<evidence type="ECO:0000256" key="6">
    <source>
        <dbReference type="ARBA" id="ARBA00023065"/>
    </source>
</evidence>
<evidence type="ECO:0000256" key="8">
    <source>
        <dbReference type="ARBA" id="ARBA00023201"/>
    </source>
</evidence>
<feature type="transmembrane region" description="Helical" evidence="11">
    <location>
        <begin position="259"/>
        <end position="283"/>
    </location>
</feature>
<dbReference type="InterPro" id="IPR018422">
    <property type="entry name" value="Cation/H_exchanger_CPA1"/>
</dbReference>